<dbReference type="RefSeq" id="WP_376809086.1">
    <property type="nucleotide sequence ID" value="NZ_JBHTAC010000036.1"/>
</dbReference>
<evidence type="ECO:0000313" key="3">
    <source>
        <dbReference type="EMBL" id="MFC7246233.1"/>
    </source>
</evidence>
<keyword evidence="4" id="KW-1185">Reference proteome</keyword>
<keyword evidence="3" id="KW-0378">Hydrolase</keyword>
<accession>A0ABW2H4I8</accession>
<reference evidence="4" key="1">
    <citation type="journal article" date="2019" name="Int. J. Syst. Evol. Microbiol.">
        <title>The Global Catalogue of Microorganisms (GCM) 10K type strain sequencing project: providing services to taxonomists for standard genome sequencing and annotation.</title>
        <authorList>
            <consortium name="The Broad Institute Genomics Platform"/>
            <consortium name="The Broad Institute Genome Sequencing Center for Infectious Disease"/>
            <person name="Wu L."/>
            <person name="Ma J."/>
        </authorList>
    </citation>
    <scope>NUCLEOTIDE SEQUENCE [LARGE SCALE GENOMIC DNA]</scope>
    <source>
        <strain evidence="4">CGMCC 1.9106</strain>
    </source>
</reference>
<dbReference type="InterPro" id="IPR050491">
    <property type="entry name" value="AmpC-like"/>
</dbReference>
<dbReference type="PANTHER" id="PTHR46825">
    <property type="entry name" value="D-ALANYL-D-ALANINE-CARBOXYPEPTIDASE/ENDOPEPTIDASE AMPH"/>
    <property type="match status" value="1"/>
</dbReference>
<evidence type="ECO:0000313" key="4">
    <source>
        <dbReference type="Proteomes" id="UP001596392"/>
    </source>
</evidence>
<feature type="signal peptide" evidence="1">
    <location>
        <begin position="1"/>
        <end position="29"/>
    </location>
</feature>
<dbReference type="Pfam" id="PF00144">
    <property type="entry name" value="Beta-lactamase"/>
    <property type="match status" value="1"/>
</dbReference>
<dbReference type="InterPro" id="IPR001466">
    <property type="entry name" value="Beta-lactam-related"/>
</dbReference>
<dbReference type="SUPFAM" id="SSF56601">
    <property type="entry name" value="beta-lactamase/transpeptidase-like"/>
    <property type="match status" value="1"/>
</dbReference>
<dbReference type="PANTHER" id="PTHR46825:SF7">
    <property type="entry name" value="D-ALANYL-D-ALANINE CARBOXYPEPTIDASE"/>
    <property type="match status" value="1"/>
</dbReference>
<dbReference type="EC" id="3.-.-.-" evidence="3"/>
<dbReference type="Gene3D" id="3.40.710.10">
    <property type="entry name" value="DD-peptidase/beta-lactamase superfamily"/>
    <property type="match status" value="1"/>
</dbReference>
<feature type="chain" id="PRO_5046281767" evidence="1">
    <location>
        <begin position="30"/>
        <end position="421"/>
    </location>
</feature>
<name>A0ABW2H4I8_9ACTN</name>
<gene>
    <name evidence="3" type="ORF">ACFQO7_27475</name>
</gene>
<dbReference type="PROSITE" id="PS51257">
    <property type="entry name" value="PROKAR_LIPOPROTEIN"/>
    <property type="match status" value="1"/>
</dbReference>
<dbReference type="InterPro" id="IPR012338">
    <property type="entry name" value="Beta-lactam/transpept-like"/>
</dbReference>
<comment type="caution">
    <text evidence="3">The sequence shown here is derived from an EMBL/GenBank/DDBJ whole genome shotgun (WGS) entry which is preliminary data.</text>
</comment>
<dbReference type="Proteomes" id="UP001596392">
    <property type="component" value="Unassembled WGS sequence"/>
</dbReference>
<feature type="domain" description="Beta-lactamase-related" evidence="2">
    <location>
        <begin position="50"/>
        <end position="382"/>
    </location>
</feature>
<proteinExistence type="predicted"/>
<evidence type="ECO:0000256" key="1">
    <source>
        <dbReference type="SAM" id="SignalP"/>
    </source>
</evidence>
<protein>
    <submittedName>
        <fullName evidence="3">Serine hydrolase domain-containing protein</fullName>
        <ecNumber evidence="3">3.-.-.-</ecNumber>
    </submittedName>
</protein>
<organism evidence="3 4">
    <name type="scientific">Catellatospora aurea</name>
    <dbReference type="NCBI Taxonomy" id="1337874"/>
    <lineage>
        <taxon>Bacteria</taxon>
        <taxon>Bacillati</taxon>
        <taxon>Actinomycetota</taxon>
        <taxon>Actinomycetes</taxon>
        <taxon>Micromonosporales</taxon>
        <taxon>Micromonosporaceae</taxon>
        <taxon>Catellatospora</taxon>
    </lineage>
</organism>
<dbReference type="GO" id="GO:0016787">
    <property type="term" value="F:hydrolase activity"/>
    <property type="evidence" value="ECO:0007669"/>
    <property type="project" value="UniProtKB-KW"/>
</dbReference>
<dbReference type="EMBL" id="JBHTAC010000036">
    <property type="protein sequence ID" value="MFC7246233.1"/>
    <property type="molecule type" value="Genomic_DNA"/>
</dbReference>
<keyword evidence="1" id="KW-0732">Signal</keyword>
<evidence type="ECO:0000259" key="2">
    <source>
        <dbReference type="Pfam" id="PF00144"/>
    </source>
</evidence>
<sequence>MIRSMAGAVRRAAVAGAAAMLVLSGCTVAADVSTATVARPLPTPQAQGIADIVRKAMADQSLRAVIVKVTRGDEVVTTQAFGESLDGVPATTDMRFRNGAVVFAYLGTLLLLFVEEGKAKLDDTVGRWLPELPESGKVTLKMLTNQTTGYPDFETDPGWNAAFNADPFQSWTFERRLKYAFSRPIQFAPGTNWSYSHTNFMILGEILARIGGKPLDVLLGEKVMEPMGLKSTVGSQTGAVPEPALHSYSSERRAALGVPAKTAFYEEATYWNSDWGTPVGANQTSTIDDLATTAIAVGTGMLLSEDSYHAMTDPNLLGFGQAQADCAPSCFKQIVGYNYGLGVVRSGDWILQDPLLGGYSATEAFLPQERIGISVATTFLPGAFDCKGVYPNSSDTVFRLIGAYVAPDNAPPMPPPYKKAC</sequence>